<evidence type="ECO:0000259" key="1">
    <source>
        <dbReference type="Pfam" id="PF03061"/>
    </source>
</evidence>
<dbReference type="InterPro" id="IPR052061">
    <property type="entry name" value="PTE-AB_protein"/>
</dbReference>
<sequence>MFNSHLRRIPFRVGNPRLFTSSASSSFWGSLRAVRALRSFTLATTLGTAAYTVGAFYPPTLVTYIAPRAAPPPPDPNLPETQAYVEALEEELQTLPILLKHRAAEDREEWYETRPYQKFTEERRVNNLVAGALRGAGLLALPPLVRARRDESEGFIVVHVGRGLCGHDGLVHGGLLATLLDEALARTATQNLPEKIGVTANLSVNYRAPTRADQFVVMRIRLLEAKGRKVRVSGTVEDLDGNVLIEAS</sequence>
<gene>
    <name evidence="2" type="ORF">EDB92DRAFT_954419</name>
</gene>
<accession>A0AAD4LQZ6</accession>
<dbReference type="Gene3D" id="3.10.129.10">
    <property type="entry name" value="Hotdog Thioesterase"/>
    <property type="match status" value="1"/>
</dbReference>
<keyword evidence="3" id="KW-1185">Reference proteome</keyword>
<reference evidence="2" key="1">
    <citation type="submission" date="2022-01" db="EMBL/GenBank/DDBJ databases">
        <title>Comparative genomics reveals a dynamic genome evolution in the ectomycorrhizal milk-cap (Lactarius) mushrooms.</title>
        <authorList>
            <consortium name="DOE Joint Genome Institute"/>
            <person name="Lebreton A."/>
            <person name="Tang N."/>
            <person name="Kuo A."/>
            <person name="LaButti K."/>
            <person name="Drula E."/>
            <person name="Barry K."/>
            <person name="Clum A."/>
            <person name="Lipzen A."/>
            <person name="Mousain D."/>
            <person name="Ng V."/>
            <person name="Wang R."/>
            <person name="Wang X."/>
            <person name="Dai Y."/>
            <person name="Henrissat B."/>
            <person name="Grigoriev I.V."/>
            <person name="Guerin-Laguette A."/>
            <person name="Yu F."/>
            <person name="Martin F.M."/>
        </authorList>
    </citation>
    <scope>NUCLEOTIDE SEQUENCE</scope>
    <source>
        <strain evidence="2">QP</strain>
    </source>
</reference>
<proteinExistence type="predicted"/>
<comment type="caution">
    <text evidence="2">The sequence shown here is derived from an EMBL/GenBank/DDBJ whole genome shotgun (WGS) entry which is preliminary data.</text>
</comment>
<evidence type="ECO:0000313" key="2">
    <source>
        <dbReference type="EMBL" id="KAH8999338.1"/>
    </source>
</evidence>
<dbReference type="InterPro" id="IPR029069">
    <property type="entry name" value="HotDog_dom_sf"/>
</dbReference>
<evidence type="ECO:0000313" key="3">
    <source>
        <dbReference type="Proteomes" id="UP001201163"/>
    </source>
</evidence>
<name>A0AAD4LQZ6_9AGAM</name>
<dbReference type="EMBL" id="JAKELL010000004">
    <property type="protein sequence ID" value="KAH8999338.1"/>
    <property type="molecule type" value="Genomic_DNA"/>
</dbReference>
<organism evidence="2 3">
    <name type="scientific">Lactarius akahatsu</name>
    <dbReference type="NCBI Taxonomy" id="416441"/>
    <lineage>
        <taxon>Eukaryota</taxon>
        <taxon>Fungi</taxon>
        <taxon>Dikarya</taxon>
        <taxon>Basidiomycota</taxon>
        <taxon>Agaricomycotina</taxon>
        <taxon>Agaricomycetes</taxon>
        <taxon>Russulales</taxon>
        <taxon>Russulaceae</taxon>
        <taxon>Lactarius</taxon>
    </lineage>
</organism>
<dbReference type="InterPro" id="IPR006683">
    <property type="entry name" value="Thioestr_dom"/>
</dbReference>
<dbReference type="AlphaFoldDB" id="A0AAD4LQZ6"/>
<dbReference type="SUPFAM" id="SSF54637">
    <property type="entry name" value="Thioesterase/thiol ester dehydrase-isomerase"/>
    <property type="match status" value="1"/>
</dbReference>
<dbReference type="Pfam" id="PF03061">
    <property type="entry name" value="4HBT"/>
    <property type="match status" value="1"/>
</dbReference>
<dbReference type="PANTHER" id="PTHR47260:SF1">
    <property type="entry name" value="UPF0644 PROTEIN PB2B4.06"/>
    <property type="match status" value="1"/>
</dbReference>
<dbReference type="CDD" id="cd03443">
    <property type="entry name" value="PaaI_thioesterase"/>
    <property type="match status" value="1"/>
</dbReference>
<dbReference type="PANTHER" id="PTHR47260">
    <property type="entry name" value="UPF0644 PROTEIN PB2B4.06"/>
    <property type="match status" value="1"/>
</dbReference>
<feature type="domain" description="Thioesterase" evidence="1">
    <location>
        <begin position="169"/>
        <end position="243"/>
    </location>
</feature>
<protein>
    <submittedName>
        <fullName evidence="2">Thioesterase/thiol ester dehydrase-isomerase</fullName>
    </submittedName>
</protein>
<dbReference type="Proteomes" id="UP001201163">
    <property type="component" value="Unassembled WGS sequence"/>
</dbReference>